<dbReference type="Pfam" id="PF02698">
    <property type="entry name" value="DUF218"/>
    <property type="match status" value="1"/>
</dbReference>
<gene>
    <name evidence="3" type="ORF">EOE66_04890</name>
</gene>
<dbReference type="CDD" id="cd06259">
    <property type="entry name" value="YdcF-like"/>
    <property type="match status" value="1"/>
</dbReference>
<dbReference type="InterPro" id="IPR014729">
    <property type="entry name" value="Rossmann-like_a/b/a_fold"/>
</dbReference>
<accession>A0A437RJZ1</accession>
<dbReference type="AlphaFoldDB" id="A0A437RJZ1"/>
<dbReference type="OrthoDB" id="9809813at2"/>
<dbReference type="GO" id="GO:0005886">
    <property type="term" value="C:plasma membrane"/>
    <property type="evidence" value="ECO:0007669"/>
    <property type="project" value="TreeGrafter"/>
</dbReference>
<dbReference type="InterPro" id="IPR003848">
    <property type="entry name" value="DUF218"/>
</dbReference>
<proteinExistence type="predicted"/>
<evidence type="ECO:0000259" key="2">
    <source>
        <dbReference type="Pfam" id="PF02698"/>
    </source>
</evidence>
<feature type="domain" description="DUF218" evidence="2">
    <location>
        <begin position="94"/>
        <end position="260"/>
    </location>
</feature>
<dbReference type="PANTHER" id="PTHR30336:SF4">
    <property type="entry name" value="ENVELOPE BIOGENESIS FACTOR ELYC"/>
    <property type="match status" value="1"/>
</dbReference>
<keyword evidence="1" id="KW-1133">Transmembrane helix</keyword>
<dbReference type="Gene3D" id="3.40.50.620">
    <property type="entry name" value="HUPs"/>
    <property type="match status" value="1"/>
</dbReference>
<keyword evidence="1" id="KW-0472">Membrane</keyword>
<evidence type="ECO:0000313" key="3">
    <source>
        <dbReference type="EMBL" id="RVU47104.1"/>
    </source>
</evidence>
<keyword evidence="4" id="KW-1185">Reference proteome</keyword>
<dbReference type="Proteomes" id="UP000285575">
    <property type="component" value="Unassembled WGS sequence"/>
</dbReference>
<comment type="caution">
    <text evidence="3">The sequence shown here is derived from an EMBL/GenBank/DDBJ whole genome shotgun (WGS) entry which is preliminary data.</text>
</comment>
<dbReference type="InterPro" id="IPR051599">
    <property type="entry name" value="Cell_Envelope_Assoc"/>
</dbReference>
<organism evidence="3 4">
    <name type="scientific">Rubrivivax rivuli</name>
    <dbReference type="NCBI Taxonomy" id="1862385"/>
    <lineage>
        <taxon>Bacteria</taxon>
        <taxon>Pseudomonadati</taxon>
        <taxon>Pseudomonadota</taxon>
        <taxon>Betaproteobacteria</taxon>
        <taxon>Burkholderiales</taxon>
        <taxon>Sphaerotilaceae</taxon>
        <taxon>Rubrivivax</taxon>
    </lineage>
</organism>
<protein>
    <submittedName>
        <fullName evidence="3">YdcF family protein</fullName>
    </submittedName>
</protein>
<sequence>MNELFLTLGIESWKPLVGVLLLPPLPMLLLVLVGARLMFRRRLLAWFLILLGVVSLWLACTGAVSGMLTRVLTRPPPALTEAQVLSLKGQAKTAIVVLGGGSRSYAPEYGMSSLLPRTMERLRYGLWLSRATGLPVAMSGGVGHGAREGPGEAEIGARIAEREFGRPLRWIESASRDTRENAQRTVAMLRADGIQRIVLVTHDFHMRRAVLNFEKAAGAAMEIVPAPMDLPQSGSLSWHDWLPNASRLQDTVFALREWIGRLAGA</sequence>
<dbReference type="GO" id="GO:0043164">
    <property type="term" value="P:Gram-negative-bacterium-type cell wall biogenesis"/>
    <property type="evidence" value="ECO:0007669"/>
    <property type="project" value="TreeGrafter"/>
</dbReference>
<feature type="transmembrane region" description="Helical" evidence="1">
    <location>
        <begin position="46"/>
        <end position="68"/>
    </location>
</feature>
<dbReference type="PANTHER" id="PTHR30336">
    <property type="entry name" value="INNER MEMBRANE PROTEIN, PROBABLE PERMEASE"/>
    <property type="match status" value="1"/>
</dbReference>
<reference evidence="3 4" key="1">
    <citation type="submission" date="2019-01" db="EMBL/GenBank/DDBJ databases">
        <authorList>
            <person name="Chen W.-M."/>
        </authorList>
    </citation>
    <scope>NUCLEOTIDE SEQUENCE [LARGE SCALE GENOMIC DNA]</scope>
    <source>
        <strain evidence="3 4">KYPY4</strain>
    </source>
</reference>
<dbReference type="EMBL" id="SACR01000002">
    <property type="protein sequence ID" value="RVU47104.1"/>
    <property type="molecule type" value="Genomic_DNA"/>
</dbReference>
<evidence type="ECO:0000313" key="4">
    <source>
        <dbReference type="Proteomes" id="UP000285575"/>
    </source>
</evidence>
<feature type="transmembrane region" description="Helical" evidence="1">
    <location>
        <begin position="20"/>
        <end position="39"/>
    </location>
</feature>
<evidence type="ECO:0000256" key="1">
    <source>
        <dbReference type="SAM" id="Phobius"/>
    </source>
</evidence>
<name>A0A437RJZ1_9BURK</name>
<keyword evidence="1" id="KW-0812">Transmembrane</keyword>
<dbReference type="GO" id="GO:0000270">
    <property type="term" value="P:peptidoglycan metabolic process"/>
    <property type="evidence" value="ECO:0007669"/>
    <property type="project" value="TreeGrafter"/>
</dbReference>
<dbReference type="RefSeq" id="WP_128227573.1">
    <property type="nucleotide sequence ID" value="NZ_SACR01000002.1"/>
</dbReference>